<name>A0A1E3AKX3_9FIRM</name>
<sequence length="558" mass="60628">MKKKFEDMKIGGKLVAAFAIIIFLYIVTIITVIANINSMNERTQLLYDEPFANVESSLWMIANLQSVGKNVTLLISTEDVVDEEEYLEKTSQNVAEIEKQLKQLTTGYISGAEKVSELEVQYEELNVIRTKVLGLRDQGKDEEALNLYVSQYAPKFNEVKDTLTKVIDLSAQDAVGRLAEGKKMNERMIIFLLLLAAVSIGFTIIICILITRSVIRPVNEVKKAANDIANGRLTTKLSYFSQNELGQLAEDIRNTTEALNLYVTEVKKGLSALGKGKLNYHSEVEFKGDFVALGEAMNEISSLLRESLQQIGSSAELVSGGAEQVANGAQTLARGAAEQAGSVEELAVSINEIGDRVRDNAQNAVESSKLSNTVGNSLRDSDKKMQELTQAVGHVKTNSREINKIVKEIEDIAFQTNILALNASVEAARAGEAGRGFSVVAGEIRRLAAKTTSASQLTAELIDKNSEAVDVGIESAEATAEALKESVTGAQKVNSMVEEISEVCVQQSDALAQIRKSIELISEIVQGNSATSEESAAASEELSAQAQVLKEMVEQFEF</sequence>
<dbReference type="CDD" id="cd06225">
    <property type="entry name" value="HAMP"/>
    <property type="match status" value="1"/>
</dbReference>
<dbReference type="PATRIC" id="fig|1432052.3.peg.5589"/>
<dbReference type="AlphaFoldDB" id="A0A1E3AKX3"/>
<organism evidence="8 9">
    <name type="scientific">Eisenbergiella tayi</name>
    <dbReference type="NCBI Taxonomy" id="1432052"/>
    <lineage>
        <taxon>Bacteria</taxon>
        <taxon>Bacillati</taxon>
        <taxon>Bacillota</taxon>
        <taxon>Clostridia</taxon>
        <taxon>Lachnospirales</taxon>
        <taxon>Lachnospiraceae</taxon>
        <taxon>Eisenbergiella</taxon>
    </lineage>
</organism>
<keyword evidence="5" id="KW-0472">Membrane</keyword>
<accession>A0A1E3AKX3</accession>
<keyword evidence="5" id="KW-1133">Transmembrane helix</keyword>
<dbReference type="InterPro" id="IPR051310">
    <property type="entry name" value="MCP_chemotaxis"/>
</dbReference>
<keyword evidence="4" id="KW-0175">Coiled coil</keyword>
<dbReference type="InterPro" id="IPR004089">
    <property type="entry name" value="MCPsignal_dom"/>
</dbReference>
<feature type="domain" description="HAMP" evidence="7">
    <location>
        <begin position="212"/>
        <end position="264"/>
    </location>
</feature>
<dbReference type="GO" id="GO:0007165">
    <property type="term" value="P:signal transduction"/>
    <property type="evidence" value="ECO:0007669"/>
    <property type="project" value="UniProtKB-KW"/>
</dbReference>
<dbReference type="GO" id="GO:0005886">
    <property type="term" value="C:plasma membrane"/>
    <property type="evidence" value="ECO:0007669"/>
    <property type="project" value="TreeGrafter"/>
</dbReference>
<keyword evidence="5" id="KW-0812">Transmembrane</keyword>
<dbReference type="SMART" id="SM00304">
    <property type="entry name" value="HAMP"/>
    <property type="match status" value="1"/>
</dbReference>
<reference evidence="8 9" key="1">
    <citation type="submission" date="2016-07" db="EMBL/GenBank/DDBJ databases">
        <title>Characterization of isolates of Eisenbergiella tayi derived from blood cultures, using whole genome sequencing.</title>
        <authorList>
            <person name="Burdz T."/>
            <person name="Wiebe D."/>
            <person name="Huynh C."/>
            <person name="Bernard K."/>
        </authorList>
    </citation>
    <scope>NUCLEOTIDE SEQUENCE [LARGE SCALE GENOMIC DNA]</scope>
    <source>
        <strain evidence="8 9">NML 120489</strain>
    </source>
</reference>
<dbReference type="Pfam" id="PF00015">
    <property type="entry name" value="MCPsignal"/>
    <property type="match status" value="1"/>
</dbReference>
<comment type="caution">
    <text evidence="8">The sequence shown here is derived from an EMBL/GenBank/DDBJ whole genome shotgun (WGS) entry which is preliminary data.</text>
</comment>
<evidence type="ECO:0000313" key="8">
    <source>
        <dbReference type="EMBL" id="ODM09299.1"/>
    </source>
</evidence>
<evidence type="ECO:0000259" key="6">
    <source>
        <dbReference type="PROSITE" id="PS50111"/>
    </source>
</evidence>
<dbReference type="GO" id="GO:0004888">
    <property type="term" value="F:transmembrane signaling receptor activity"/>
    <property type="evidence" value="ECO:0007669"/>
    <property type="project" value="InterPro"/>
</dbReference>
<evidence type="ECO:0000256" key="2">
    <source>
        <dbReference type="ARBA" id="ARBA00029447"/>
    </source>
</evidence>
<dbReference type="GeneID" id="93303033"/>
<dbReference type="SMART" id="SM00283">
    <property type="entry name" value="MA"/>
    <property type="match status" value="1"/>
</dbReference>
<feature type="transmembrane region" description="Helical" evidence="5">
    <location>
        <begin position="189"/>
        <end position="211"/>
    </location>
</feature>
<evidence type="ECO:0000256" key="5">
    <source>
        <dbReference type="SAM" id="Phobius"/>
    </source>
</evidence>
<dbReference type="RefSeq" id="WP_009254686.1">
    <property type="nucleotide sequence ID" value="NZ_CABMHK010000019.1"/>
</dbReference>
<protein>
    <submittedName>
        <fullName evidence="8">Methyl-accepting chemotaxis protein III</fullName>
    </submittedName>
</protein>
<evidence type="ECO:0000256" key="4">
    <source>
        <dbReference type="SAM" id="Coils"/>
    </source>
</evidence>
<dbReference type="Gene3D" id="1.10.287.950">
    <property type="entry name" value="Methyl-accepting chemotaxis protein"/>
    <property type="match status" value="1"/>
</dbReference>
<dbReference type="GO" id="GO:0006935">
    <property type="term" value="P:chemotaxis"/>
    <property type="evidence" value="ECO:0007669"/>
    <property type="project" value="UniProtKB-KW"/>
</dbReference>
<dbReference type="InterPro" id="IPR003660">
    <property type="entry name" value="HAMP_dom"/>
</dbReference>
<dbReference type="PANTHER" id="PTHR43531:SF11">
    <property type="entry name" value="METHYL-ACCEPTING CHEMOTAXIS PROTEIN 3"/>
    <property type="match status" value="1"/>
</dbReference>
<dbReference type="InterPro" id="IPR024478">
    <property type="entry name" value="HlyB_4HB_MCP"/>
</dbReference>
<dbReference type="EMBL" id="MCGI01000005">
    <property type="protein sequence ID" value="ODM09299.1"/>
    <property type="molecule type" value="Genomic_DNA"/>
</dbReference>
<dbReference type="PANTHER" id="PTHR43531">
    <property type="entry name" value="PROTEIN ICFG"/>
    <property type="match status" value="1"/>
</dbReference>
<dbReference type="PROSITE" id="PS50885">
    <property type="entry name" value="HAMP"/>
    <property type="match status" value="1"/>
</dbReference>
<dbReference type="Pfam" id="PF00672">
    <property type="entry name" value="HAMP"/>
    <property type="match status" value="1"/>
</dbReference>
<evidence type="ECO:0000259" key="7">
    <source>
        <dbReference type="PROSITE" id="PS50885"/>
    </source>
</evidence>
<proteinExistence type="inferred from homology"/>
<gene>
    <name evidence="8" type="primary">trg</name>
    <name evidence="8" type="ORF">BEH84_05049</name>
</gene>
<feature type="transmembrane region" description="Helical" evidence="5">
    <location>
        <begin position="14"/>
        <end position="36"/>
    </location>
</feature>
<dbReference type="PROSITE" id="PS50111">
    <property type="entry name" value="CHEMOTAXIS_TRANSDUC_2"/>
    <property type="match status" value="1"/>
</dbReference>
<dbReference type="SUPFAM" id="SSF58104">
    <property type="entry name" value="Methyl-accepting chemotaxis protein (MCP) signaling domain"/>
    <property type="match status" value="1"/>
</dbReference>
<dbReference type="Gene3D" id="6.10.340.10">
    <property type="match status" value="1"/>
</dbReference>
<dbReference type="PRINTS" id="PR00260">
    <property type="entry name" value="CHEMTRNSDUCR"/>
</dbReference>
<feature type="domain" description="Methyl-accepting transducer" evidence="6">
    <location>
        <begin position="314"/>
        <end position="543"/>
    </location>
</feature>
<evidence type="ECO:0000313" key="9">
    <source>
        <dbReference type="Proteomes" id="UP000095003"/>
    </source>
</evidence>
<dbReference type="Pfam" id="PF12729">
    <property type="entry name" value="4HB_MCP_1"/>
    <property type="match status" value="1"/>
</dbReference>
<feature type="coiled-coil region" evidence="4">
    <location>
        <begin position="80"/>
        <end position="107"/>
    </location>
</feature>
<dbReference type="InterPro" id="IPR004090">
    <property type="entry name" value="Chemotax_Me-accpt_rcpt"/>
</dbReference>
<comment type="similarity">
    <text evidence="2">Belongs to the methyl-accepting chemotaxis (MCP) protein family.</text>
</comment>
<dbReference type="Proteomes" id="UP000095003">
    <property type="component" value="Unassembled WGS sequence"/>
</dbReference>
<evidence type="ECO:0000256" key="1">
    <source>
        <dbReference type="ARBA" id="ARBA00022500"/>
    </source>
</evidence>
<evidence type="ECO:0000256" key="3">
    <source>
        <dbReference type="PROSITE-ProRule" id="PRU00284"/>
    </source>
</evidence>
<keyword evidence="1" id="KW-0145">Chemotaxis</keyword>
<keyword evidence="3" id="KW-0807">Transducer</keyword>